<proteinExistence type="predicted"/>
<dbReference type="Proteomes" id="UP000789739">
    <property type="component" value="Unassembled WGS sequence"/>
</dbReference>
<name>A0A9N9GXC3_9GLOM</name>
<dbReference type="EMBL" id="CAJVPI010002331">
    <property type="protein sequence ID" value="CAG8641129.1"/>
    <property type="molecule type" value="Genomic_DNA"/>
</dbReference>
<evidence type="ECO:0000313" key="1">
    <source>
        <dbReference type="EMBL" id="CAG8641129.1"/>
    </source>
</evidence>
<keyword evidence="2" id="KW-1185">Reference proteome</keyword>
<sequence length="205" mass="22596">MAFSSRQTLSAPAEELTNAILYVENHQQSETHTSSAGSATLLLTTPRMQPYFGANTTRVAVGTKLDPFCIFKGSSGRLLDMIEIKWETVEKRVQYQVDSEFCAPYTTLVQASGTGKMKLLHKTAESVKAVYCCLREENSSSHPARSYIANKLLGKSKDANSVSICGTHLAYLVACIEHLQQSEAVTSLGFNTKSTQEEFWKVIES</sequence>
<comment type="caution">
    <text evidence="1">The sequence shown here is derived from an EMBL/GenBank/DDBJ whole genome shotgun (WGS) entry which is preliminary data.</text>
</comment>
<protein>
    <submittedName>
        <fullName evidence="1">11001_t:CDS:1</fullName>
    </submittedName>
</protein>
<dbReference type="PANTHER" id="PTHR33266:SF1">
    <property type="entry name" value="F-BOX DOMAIN-CONTAINING PROTEIN"/>
    <property type="match status" value="1"/>
</dbReference>
<reference evidence="1" key="1">
    <citation type="submission" date="2021-06" db="EMBL/GenBank/DDBJ databases">
        <authorList>
            <person name="Kallberg Y."/>
            <person name="Tangrot J."/>
            <person name="Rosling A."/>
        </authorList>
    </citation>
    <scope>NUCLEOTIDE SEQUENCE</scope>
    <source>
        <strain evidence="1">BR232B</strain>
    </source>
</reference>
<evidence type="ECO:0000313" key="2">
    <source>
        <dbReference type="Proteomes" id="UP000789739"/>
    </source>
</evidence>
<accession>A0A9N9GXC3</accession>
<gene>
    <name evidence="1" type="ORF">PBRASI_LOCUS9777</name>
</gene>
<dbReference type="PANTHER" id="PTHR33266">
    <property type="entry name" value="CHROMOSOME 15, WHOLE GENOME SHOTGUN SEQUENCE"/>
    <property type="match status" value="1"/>
</dbReference>
<dbReference type="OrthoDB" id="2432117at2759"/>
<organism evidence="1 2">
    <name type="scientific">Paraglomus brasilianum</name>
    <dbReference type="NCBI Taxonomy" id="144538"/>
    <lineage>
        <taxon>Eukaryota</taxon>
        <taxon>Fungi</taxon>
        <taxon>Fungi incertae sedis</taxon>
        <taxon>Mucoromycota</taxon>
        <taxon>Glomeromycotina</taxon>
        <taxon>Glomeromycetes</taxon>
        <taxon>Paraglomerales</taxon>
        <taxon>Paraglomeraceae</taxon>
        <taxon>Paraglomus</taxon>
    </lineage>
</organism>
<dbReference type="AlphaFoldDB" id="A0A9N9GXC3"/>